<keyword evidence="2" id="KW-0732">Signal</keyword>
<feature type="region of interest" description="Disordered" evidence="1">
    <location>
        <begin position="22"/>
        <end position="57"/>
    </location>
</feature>
<dbReference type="GeneID" id="89576314"/>
<feature type="signal peptide" evidence="2">
    <location>
        <begin position="1"/>
        <end position="25"/>
    </location>
</feature>
<evidence type="ECO:0000256" key="2">
    <source>
        <dbReference type="SAM" id="SignalP"/>
    </source>
</evidence>
<accession>A0AAW9TK28</accession>
<feature type="chain" id="PRO_5043600591" description="Lipoprotein" evidence="2">
    <location>
        <begin position="26"/>
        <end position="57"/>
    </location>
</feature>
<dbReference type="AlphaFoldDB" id="A0AAW9TK28"/>
<protein>
    <recommendedName>
        <fullName evidence="5">Lipoprotein</fullName>
    </recommendedName>
</protein>
<proteinExistence type="predicted"/>
<organism evidence="3 4">
    <name type="scientific">Rhizobium meliloti</name>
    <name type="common">Ensifer meliloti</name>
    <name type="synonym">Sinorhizobium meliloti</name>
    <dbReference type="NCBI Taxonomy" id="382"/>
    <lineage>
        <taxon>Bacteria</taxon>
        <taxon>Pseudomonadati</taxon>
        <taxon>Pseudomonadota</taxon>
        <taxon>Alphaproteobacteria</taxon>
        <taxon>Hyphomicrobiales</taxon>
        <taxon>Rhizobiaceae</taxon>
        <taxon>Sinorhizobium/Ensifer group</taxon>
        <taxon>Sinorhizobium</taxon>
    </lineage>
</organism>
<dbReference type="PROSITE" id="PS51257">
    <property type="entry name" value="PROKAR_LIPOPROTEIN"/>
    <property type="match status" value="1"/>
</dbReference>
<name>A0AAW9TK28_RHIML</name>
<evidence type="ECO:0008006" key="5">
    <source>
        <dbReference type="Google" id="ProtNLM"/>
    </source>
</evidence>
<evidence type="ECO:0000256" key="1">
    <source>
        <dbReference type="SAM" id="MobiDB-lite"/>
    </source>
</evidence>
<dbReference type="KEGG" id="smer:DU99_10760"/>
<dbReference type="RefSeq" id="WP_010969614.1">
    <property type="nucleotide sequence ID" value="NZ_BJNJ01000034.1"/>
</dbReference>
<dbReference type="Proteomes" id="UP000429484">
    <property type="component" value="Unassembled WGS sequence"/>
</dbReference>
<feature type="compositionally biased region" description="Polar residues" evidence="1">
    <location>
        <begin position="22"/>
        <end position="34"/>
    </location>
</feature>
<sequence length="57" mass="5230">MTGRSSIVAAALALLTMAGCMSSQSARNSNSPQQSGGSGEGAGSGSMGGSGGGSSGY</sequence>
<dbReference type="EMBL" id="WISR01000072">
    <property type="protein sequence ID" value="MQW32524.1"/>
    <property type="molecule type" value="Genomic_DNA"/>
</dbReference>
<evidence type="ECO:0000313" key="3">
    <source>
        <dbReference type="EMBL" id="MQW32524.1"/>
    </source>
</evidence>
<reference evidence="3 4" key="1">
    <citation type="journal article" date="2013" name="Genome Biol.">
        <title>Comparative genomics of the core and accessory genomes of 48 Sinorhizobium strains comprising five genospecies.</title>
        <authorList>
            <person name="Sugawara M."/>
            <person name="Epstein B."/>
            <person name="Badgley B.D."/>
            <person name="Unno T."/>
            <person name="Xu L."/>
            <person name="Reese J."/>
            <person name="Gyaneshwar P."/>
            <person name="Denny R."/>
            <person name="Mudge J."/>
            <person name="Bharti A.K."/>
            <person name="Farmer A.D."/>
            <person name="May G.D."/>
            <person name="Woodward J.E."/>
            <person name="Medigue C."/>
            <person name="Vallenet D."/>
            <person name="Lajus A."/>
            <person name="Rouy Z."/>
            <person name="Martinez-Vaz B."/>
            <person name="Tiffin P."/>
            <person name="Young N.D."/>
            <person name="Sadowsky M.J."/>
        </authorList>
    </citation>
    <scope>NUCLEOTIDE SEQUENCE [LARGE SCALE GENOMIC DNA]</scope>
    <source>
        <strain evidence="3 4">N6B1</strain>
    </source>
</reference>
<comment type="caution">
    <text evidence="3">The sequence shown here is derived from an EMBL/GenBank/DDBJ whole genome shotgun (WGS) entry which is preliminary data.</text>
</comment>
<evidence type="ECO:0000313" key="4">
    <source>
        <dbReference type="Proteomes" id="UP000429484"/>
    </source>
</evidence>
<gene>
    <name evidence="3" type="ORF">GHK53_06775</name>
</gene>
<feature type="compositionally biased region" description="Gly residues" evidence="1">
    <location>
        <begin position="36"/>
        <end position="57"/>
    </location>
</feature>